<gene>
    <name evidence="1" type="ORF">QOZ92_001656</name>
</gene>
<dbReference type="Proteomes" id="UP001232584">
    <property type="component" value="Unassembled WGS sequence"/>
</dbReference>
<keyword evidence="2" id="KW-1185">Reference proteome</keyword>
<dbReference type="RefSeq" id="WP_307505925.1">
    <property type="nucleotide sequence ID" value="NZ_BAAACE010000027.1"/>
</dbReference>
<reference evidence="1 2" key="1">
    <citation type="submission" date="2023-07" db="EMBL/GenBank/DDBJ databases">
        <title>Genomic Encyclopedia of Type Strains, Phase IV (KMG-IV): sequencing the most valuable type-strain genomes for metagenomic binning, comparative biology and taxonomic classification.</title>
        <authorList>
            <person name="Goeker M."/>
        </authorList>
    </citation>
    <scope>NUCLEOTIDE SEQUENCE [LARGE SCALE GENOMIC DNA]</scope>
    <source>
        <strain evidence="1 2">DSM 15049</strain>
    </source>
</reference>
<dbReference type="EMBL" id="JAUSWG010000006">
    <property type="protein sequence ID" value="MDQ0556542.1"/>
    <property type="molecule type" value="Genomic_DNA"/>
</dbReference>
<proteinExistence type="predicted"/>
<accession>A0ABU0N056</accession>
<comment type="caution">
    <text evidence="1">The sequence shown here is derived from an EMBL/GenBank/DDBJ whole genome shotgun (WGS) entry which is preliminary data.</text>
</comment>
<evidence type="ECO:0000313" key="1">
    <source>
        <dbReference type="EMBL" id="MDQ0556542.1"/>
    </source>
</evidence>
<organism evidence="1 2">
    <name type="scientific">Paraclostridium ghonii</name>
    <dbReference type="NCBI Taxonomy" id="29358"/>
    <lineage>
        <taxon>Bacteria</taxon>
        <taxon>Bacillati</taxon>
        <taxon>Bacillota</taxon>
        <taxon>Clostridia</taxon>
        <taxon>Peptostreptococcales</taxon>
        <taxon>Peptostreptococcaceae</taxon>
        <taxon>Paraclostridium</taxon>
    </lineage>
</organism>
<evidence type="ECO:0000313" key="2">
    <source>
        <dbReference type="Proteomes" id="UP001232584"/>
    </source>
</evidence>
<sequence>MKLSTKEILRLLIKNIKKKQNELLSRKEEFTEKSDFYSDDDSFSAF</sequence>
<protein>
    <submittedName>
        <fullName evidence="1">Uncharacterized protein</fullName>
    </submittedName>
</protein>
<name>A0ABU0N056_9FIRM</name>